<gene>
    <name evidence="2" type="ORF">EAH68_07490</name>
</gene>
<proteinExistence type="predicted"/>
<dbReference type="AlphaFoldDB" id="A0A3S0AW98"/>
<dbReference type="Proteomes" id="UP000274907">
    <property type="component" value="Unassembled WGS sequence"/>
</dbReference>
<dbReference type="RefSeq" id="WP_126120696.1">
    <property type="nucleotide sequence ID" value="NZ_RXHJ01000007.1"/>
</dbReference>
<comment type="caution">
    <text evidence="2">The sequence shown here is derived from an EMBL/GenBank/DDBJ whole genome shotgun (WGS) entry which is preliminary data.</text>
</comment>
<dbReference type="EMBL" id="RXHJ01000007">
    <property type="protein sequence ID" value="RSZ63494.1"/>
    <property type="molecule type" value="Genomic_DNA"/>
</dbReference>
<sequence length="171" mass="17978">MIPADVDLDDLNRQLGEDAVAFGAFVPEGKAADLEPGLLDAVAHARDTDFGTLGLVILEHTPPQTADMRDVAQELLMSTDLDTVIVRAPHSGAVVSDVHSRAGLEVAQYPFLGNPDVVGAAHRFVDDVNAAAASWPSVIALILLGVAGTSAFTVVGARRQRRDSQKSSLQS</sequence>
<evidence type="ECO:0008006" key="4">
    <source>
        <dbReference type="Google" id="ProtNLM"/>
    </source>
</evidence>
<protein>
    <recommendedName>
        <fullName evidence="4">1-deoxy-D-xylulose-5-phosphate synthase</fullName>
    </recommendedName>
</protein>
<dbReference type="OrthoDB" id="4412029at2"/>
<evidence type="ECO:0000256" key="1">
    <source>
        <dbReference type="SAM" id="Phobius"/>
    </source>
</evidence>
<keyword evidence="1" id="KW-0472">Membrane</keyword>
<feature type="transmembrane region" description="Helical" evidence="1">
    <location>
        <begin position="135"/>
        <end position="157"/>
    </location>
</feature>
<organism evidence="2 3">
    <name type="scientific">Corynebacterium hylobatis</name>
    <dbReference type="NCBI Taxonomy" id="1859290"/>
    <lineage>
        <taxon>Bacteria</taxon>
        <taxon>Bacillati</taxon>
        <taxon>Actinomycetota</taxon>
        <taxon>Actinomycetes</taxon>
        <taxon>Mycobacteriales</taxon>
        <taxon>Corynebacteriaceae</taxon>
        <taxon>Corynebacterium</taxon>
    </lineage>
</organism>
<name>A0A3S0AW98_9CORY</name>
<evidence type="ECO:0000313" key="3">
    <source>
        <dbReference type="Proteomes" id="UP000274907"/>
    </source>
</evidence>
<dbReference type="InterPro" id="IPR046498">
    <property type="entry name" value="Rv1476-like"/>
</dbReference>
<keyword evidence="3" id="KW-1185">Reference proteome</keyword>
<keyword evidence="1" id="KW-0812">Transmembrane</keyword>
<evidence type="ECO:0000313" key="2">
    <source>
        <dbReference type="EMBL" id="RSZ63494.1"/>
    </source>
</evidence>
<accession>A0A3S0AW98</accession>
<dbReference type="Pfam" id="PF20381">
    <property type="entry name" value="Rv1476"/>
    <property type="match status" value="1"/>
</dbReference>
<keyword evidence="1" id="KW-1133">Transmembrane helix</keyword>
<reference evidence="2 3" key="1">
    <citation type="submission" date="2018-12" db="EMBL/GenBank/DDBJ databases">
        <title>YIM 101343 draft genome.</title>
        <authorList>
            <person name="Chen X."/>
        </authorList>
    </citation>
    <scope>NUCLEOTIDE SEQUENCE [LARGE SCALE GENOMIC DNA]</scope>
    <source>
        <strain evidence="2 3">YIM 101343</strain>
    </source>
</reference>